<keyword evidence="6 11" id="KW-0378">Hydrolase</keyword>
<accession>A0A3B0UZ92</accession>
<comment type="pathway">
    <text evidence="1">Purine metabolism; IMP biosynthesis via de novo pathway; IMP from 5-formamido-1-(5-phospho-D-ribosyl)imidazole-4-carboxamide: step 1/1.</text>
</comment>
<dbReference type="NCBIfam" id="NF002049">
    <property type="entry name" value="PRK00881.1"/>
    <property type="match status" value="1"/>
</dbReference>
<dbReference type="InterPro" id="IPR011607">
    <property type="entry name" value="MGS-like_dom"/>
</dbReference>
<dbReference type="GO" id="GO:0005829">
    <property type="term" value="C:cytosol"/>
    <property type="evidence" value="ECO:0007669"/>
    <property type="project" value="TreeGrafter"/>
</dbReference>
<dbReference type="GO" id="GO:0003937">
    <property type="term" value="F:IMP cyclohydrolase activity"/>
    <property type="evidence" value="ECO:0007669"/>
    <property type="project" value="UniProtKB-EC"/>
</dbReference>
<evidence type="ECO:0000256" key="7">
    <source>
        <dbReference type="ARBA" id="ARBA00023268"/>
    </source>
</evidence>
<keyword evidence="4 11" id="KW-0808">Transferase</keyword>
<dbReference type="Pfam" id="PF01808">
    <property type="entry name" value="AICARFT_IMPCHas"/>
    <property type="match status" value="1"/>
</dbReference>
<evidence type="ECO:0000256" key="3">
    <source>
        <dbReference type="ARBA" id="ARBA00007667"/>
    </source>
</evidence>
<dbReference type="InterPro" id="IPR024051">
    <property type="entry name" value="AICAR_Tfase_dup_dom_sf"/>
</dbReference>
<evidence type="ECO:0000256" key="6">
    <source>
        <dbReference type="ARBA" id="ARBA00022801"/>
    </source>
</evidence>
<dbReference type="EC" id="2.1.2.3" evidence="11"/>
<keyword evidence="7" id="KW-0511">Multifunctional enzyme</keyword>
<dbReference type="FunFam" id="3.40.140.20:FF:000002">
    <property type="entry name" value="Bifunctional purine biosynthesis protein PurH"/>
    <property type="match status" value="1"/>
</dbReference>
<evidence type="ECO:0000256" key="1">
    <source>
        <dbReference type="ARBA" id="ARBA00004844"/>
    </source>
</evidence>
<protein>
    <submittedName>
        <fullName evidence="11">IMP cyclohydrolase / Phosphoribosylaminoimidazolecarboxamide formyltransferase</fullName>
        <ecNumber evidence="11">2.1.2.3</ecNumber>
        <ecNumber evidence="11">3.5.4.10</ecNumber>
    </submittedName>
</protein>
<organism evidence="11">
    <name type="scientific">hydrothermal vent metagenome</name>
    <dbReference type="NCBI Taxonomy" id="652676"/>
    <lineage>
        <taxon>unclassified sequences</taxon>
        <taxon>metagenomes</taxon>
        <taxon>ecological metagenomes</taxon>
    </lineage>
</organism>
<evidence type="ECO:0000256" key="2">
    <source>
        <dbReference type="ARBA" id="ARBA00004954"/>
    </source>
</evidence>
<dbReference type="SMART" id="SM00851">
    <property type="entry name" value="MGS"/>
    <property type="match status" value="1"/>
</dbReference>
<dbReference type="PANTHER" id="PTHR11692:SF0">
    <property type="entry name" value="BIFUNCTIONAL PURINE BIOSYNTHESIS PROTEIN ATIC"/>
    <property type="match status" value="1"/>
</dbReference>
<comment type="pathway">
    <text evidence="2">Purine metabolism; IMP biosynthesis via de novo pathway; 5-formamido-1-(5-phospho-D-ribosyl)imidazole-4-carboxamide from 5-amino-1-(5-phospho-D-ribosyl)imidazole-4-carboxamide (10-formyl THF route): step 1/1.</text>
</comment>
<dbReference type="SUPFAM" id="SSF53927">
    <property type="entry name" value="Cytidine deaminase-like"/>
    <property type="match status" value="1"/>
</dbReference>
<dbReference type="Gene3D" id="3.40.50.1380">
    <property type="entry name" value="Methylglyoxal synthase-like domain"/>
    <property type="match status" value="1"/>
</dbReference>
<dbReference type="EC" id="3.5.4.10" evidence="11"/>
<dbReference type="InterPro" id="IPR002695">
    <property type="entry name" value="PurH-like"/>
</dbReference>
<dbReference type="PIRSF" id="PIRSF000414">
    <property type="entry name" value="AICARFT_IMPCHas"/>
    <property type="match status" value="1"/>
</dbReference>
<dbReference type="HAMAP" id="MF_00139">
    <property type="entry name" value="PurH"/>
    <property type="match status" value="1"/>
</dbReference>
<evidence type="ECO:0000256" key="8">
    <source>
        <dbReference type="ARBA" id="ARBA00050488"/>
    </source>
</evidence>
<evidence type="ECO:0000259" key="10">
    <source>
        <dbReference type="PROSITE" id="PS51855"/>
    </source>
</evidence>
<evidence type="ECO:0000256" key="9">
    <source>
        <dbReference type="ARBA" id="ARBA00050687"/>
    </source>
</evidence>
<dbReference type="Gene3D" id="3.40.140.20">
    <property type="match status" value="2"/>
</dbReference>
<dbReference type="PROSITE" id="PS51855">
    <property type="entry name" value="MGS"/>
    <property type="match status" value="1"/>
</dbReference>
<dbReference type="AlphaFoldDB" id="A0A3B0UZ92"/>
<dbReference type="InterPro" id="IPR016193">
    <property type="entry name" value="Cytidine_deaminase-like"/>
</dbReference>
<proteinExistence type="inferred from homology"/>
<sequence>MATTQNRVAIRRALISVSDKSNLDILAEGLKQLGIEILSTGGTAQHLQELGHEVTEVADYTGFPEMMGGRLKTLHPKIHGALLARTEQDTQLMQENGIEAIDLLVVNLYPFEQTISAEDVSLDEAIEHIDIGGPAMVRAAAKNHDRVTVLIDPKDYAEFIDEMATYSGISHANRHILAAKAFAHTARYDGLIANYLSAMKDTGDKADFPRYLSMQYQHRVNLRYGENPHQKGAFYVDKQPALGTIGSTKHIQGKALSYNNIADADAALECVKEFDTMPACVIVKHANPCGVALESNLELAYLKAFSADPTSAFGGVVAFNGKVTKKLADTITEKQFVEVIIAPDYDDAAIEAFKVKKNLRVLSCGQWQIPEQPWQMYKRVNGGLLVQDADILKLADTKLTVVSKKQPTEQQLADMKFVWKVAKRVKSNAIVYGKDLMTIGVGAGQMSRVTSARIASIKAHDASLKVTGSVMASDAFFPFRDSIDAAASSGIVAVIQPGGSIRDVEVIDAANEHNMVMIFTGIRHFNH</sequence>
<dbReference type="GO" id="GO:0004643">
    <property type="term" value="F:phosphoribosylaminoimidazolecarboxamide formyltransferase activity"/>
    <property type="evidence" value="ECO:0007669"/>
    <property type="project" value="UniProtKB-EC"/>
</dbReference>
<comment type="similarity">
    <text evidence="3">Belongs to the PurH family.</text>
</comment>
<dbReference type="InterPro" id="IPR036914">
    <property type="entry name" value="MGS-like_dom_sf"/>
</dbReference>
<evidence type="ECO:0000256" key="4">
    <source>
        <dbReference type="ARBA" id="ARBA00022679"/>
    </source>
</evidence>
<dbReference type="NCBIfam" id="TIGR00355">
    <property type="entry name" value="purH"/>
    <property type="match status" value="1"/>
</dbReference>
<dbReference type="UniPathway" id="UPA00074">
    <property type="reaction ID" value="UER00133"/>
</dbReference>
<name>A0A3B0UZ92_9ZZZZ</name>
<comment type="catalytic activity">
    <reaction evidence="8">
        <text>(6R)-10-formyltetrahydrofolate + 5-amino-1-(5-phospho-beta-D-ribosyl)imidazole-4-carboxamide = 5-formamido-1-(5-phospho-D-ribosyl)imidazole-4-carboxamide + (6S)-5,6,7,8-tetrahydrofolate</text>
        <dbReference type="Rhea" id="RHEA:22192"/>
        <dbReference type="ChEBI" id="CHEBI:57453"/>
        <dbReference type="ChEBI" id="CHEBI:58467"/>
        <dbReference type="ChEBI" id="CHEBI:58475"/>
        <dbReference type="ChEBI" id="CHEBI:195366"/>
        <dbReference type="EC" id="2.1.2.3"/>
    </reaction>
</comment>
<dbReference type="SUPFAM" id="SSF52335">
    <property type="entry name" value="Methylglyoxal synthase-like"/>
    <property type="match status" value="1"/>
</dbReference>
<gene>
    <name evidence="11" type="ORF">MNBD_GAMMA01-216</name>
</gene>
<dbReference type="GO" id="GO:0006189">
    <property type="term" value="P:'de novo' IMP biosynthetic process"/>
    <property type="evidence" value="ECO:0007669"/>
    <property type="project" value="UniProtKB-UniPathway"/>
</dbReference>
<evidence type="ECO:0000256" key="5">
    <source>
        <dbReference type="ARBA" id="ARBA00022755"/>
    </source>
</evidence>
<comment type="catalytic activity">
    <reaction evidence="9">
        <text>IMP + H2O = 5-formamido-1-(5-phospho-D-ribosyl)imidazole-4-carboxamide</text>
        <dbReference type="Rhea" id="RHEA:18445"/>
        <dbReference type="ChEBI" id="CHEBI:15377"/>
        <dbReference type="ChEBI" id="CHEBI:58053"/>
        <dbReference type="ChEBI" id="CHEBI:58467"/>
        <dbReference type="EC" id="3.5.4.10"/>
    </reaction>
</comment>
<dbReference type="FunFam" id="3.40.50.1380:FF:000001">
    <property type="entry name" value="Bifunctional purine biosynthesis protein PurH"/>
    <property type="match status" value="1"/>
</dbReference>
<dbReference type="PANTHER" id="PTHR11692">
    <property type="entry name" value="BIFUNCTIONAL PURINE BIOSYNTHESIS PROTEIN PURH"/>
    <property type="match status" value="1"/>
</dbReference>
<dbReference type="Pfam" id="PF02142">
    <property type="entry name" value="MGS"/>
    <property type="match status" value="1"/>
</dbReference>
<reference evidence="11" key="1">
    <citation type="submission" date="2018-06" db="EMBL/GenBank/DDBJ databases">
        <authorList>
            <person name="Zhirakovskaya E."/>
        </authorList>
    </citation>
    <scope>NUCLEOTIDE SEQUENCE</scope>
</reference>
<keyword evidence="5" id="KW-0658">Purine biosynthesis</keyword>
<feature type="domain" description="MGS-like" evidence="10">
    <location>
        <begin position="1"/>
        <end position="151"/>
    </location>
</feature>
<dbReference type="CDD" id="cd01421">
    <property type="entry name" value="IMPCH"/>
    <property type="match status" value="1"/>
</dbReference>
<evidence type="ECO:0000313" key="11">
    <source>
        <dbReference type="EMBL" id="VAW36111.1"/>
    </source>
</evidence>
<dbReference type="SMART" id="SM00798">
    <property type="entry name" value="AICARFT_IMPCHas"/>
    <property type="match status" value="1"/>
</dbReference>
<dbReference type="EMBL" id="UOEW01000130">
    <property type="protein sequence ID" value="VAW36111.1"/>
    <property type="molecule type" value="Genomic_DNA"/>
</dbReference>
<dbReference type="FunFam" id="3.40.140.20:FF:000001">
    <property type="entry name" value="Bifunctional purine biosynthesis protein PurH"/>
    <property type="match status" value="1"/>
</dbReference>